<accession>A0A9D3Y8B1</accession>
<evidence type="ECO:0000256" key="1">
    <source>
        <dbReference type="SAM" id="MobiDB-lite"/>
    </source>
</evidence>
<name>A0A9D3Y8B1_DREPO</name>
<proteinExistence type="predicted"/>
<protein>
    <submittedName>
        <fullName evidence="2">Uncharacterized protein</fullName>
    </submittedName>
</protein>
<dbReference type="AlphaFoldDB" id="A0A9D3Y8B1"/>
<evidence type="ECO:0000313" key="2">
    <source>
        <dbReference type="EMBL" id="KAH3694516.1"/>
    </source>
</evidence>
<evidence type="ECO:0000313" key="3">
    <source>
        <dbReference type="Proteomes" id="UP000828390"/>
    </source>
</evidence>
<feature type="region of interest" description="Disordered" evidence="1">
    <location>
        <begin position="1"/>
        <end position="51"/>
    </location>
</feature>
<sequence length="51" mass="5791">MWRSRLKSQTQTPGIQGAKTHKRKRMAGTCEHEREALRAGGGSTEDHLFRP</sequence>
<dbReference type="Proteomes" id="UP000828390">
    <property type="component" value="Unassembled WGS sequence"/>
</dbReference>
<reference evidence="2" key="1">
    <citation type="journal article" date="2019" name="bioRxiv">
        <title>The Genome of the Zebra Mussel, Dreissena polymorpha: A Resource for Invasive Species Research.</title>
        <authorList>
            <person name="McCartney M.A."/>
            <person name="Auch B."/>
            <person name="Kono T."/>
            <person name="Mallez S."/>
            <person name="Zhang Y."/>
            <person name="Obille A."/>
            <person name="Becker A."/>
            <person name="Abrahante J.E."/>
            <person name="Garbe J."/>
            <person name="Badalamenti J.P."/>
            <person name="Herman A."/>
            <person name="Mangelson H."/>
            <person name="Liachko I."/>
            <person name="Sullivan S."/>
            <person name="Sone E.D."/>
            <person name="Koren S."/>
            <person name="Silverstein K.A.T."/>
            <person name="Beckman K.B."/>
            <person name="Gohl D.M."/>
        </authorList>
    </citation>
    <scope>NUCLEOTIDE SEQUENCE</scope>
    <source>
        <strain evidence="2">Duluth1</strain>
        <tissue evidence="2">Whole animal</tissue>
    </source>
</reference>
<reference evidence="2" key="2">
    <citation type="submission" date="2020-11" db="EMBL/GenBank/DDBJ databases">
        <authorList>
            <person name="McCartney M.A."/>
            <person name="Auch B."/>
            <person name="Kono T."/>
            <person name="Mallez S."/>
            <person name="Becker A."/>
            <person name="Gohl D.M."/>
            <person name="Silverstein K.A.T."/>
            <person name="Koren S."/>
            <person name="Bechman K.B."/>
            <person name="Herman A."/>
            <person name="Abrahante J.E."/>
            <person name="Garbe J."/>
        </authorList>
    </citation>
    <scope>NUCLEOTIDE SEQUENCE</scope>
    <source>
        <strain evidence="2">Duluth1</strain>
        <tissue evidence="2">Whole animal</tissue>
    </source>
</reference>
<organism evidence="2 3">
    <name type="scientific">Dreissena polymorpha</name>
    <name type="common">Zebra mussel</name>
    <name type="synonym">Mytilus polymorpha</name>
    <dbReference type="NCBI Taxonomy" id="45954"/>
    <lineage>
        <taxon>Eukaryota</taxon>
        <taxon>Metazoa</taxon>
        <taxon>Spiralia</taxon>
        <taxon>Lophotrochozoa</taxon>
        <taxon>Mollusca</taxon>
        <taxon>Bivalvia</taxon>
        <taxon>Autobranchia</taxon>
        <taxon>Heteroconchia</taxon>
        <taxon>Euheterodonta</taxon>
        <taxon>Imparidentia</taxon>
        <taxon>Neoheterodontei</taxon>
        <taxon>Myida</taxon>
        <taxon>Dreissenoidea</taxon>
        <taxon>Dreissenidae</taxon>
        <taxon>Dreissena</taxon>
    </lineage>
</organism>
<gene>
    <name evidence="2" type="ORF">DPMN_081956</name>
</gene>
<keyword evidence="3" id="KW-1185">Reference proteome</keyword>
<comment type="caution">
    <text evidence="2">The sequence shown here is derived from an EMBL/GenBank/DDBJ whole genome shotgun (WGS) entry which is preliminary data.</text>
</comment>
<dbReference type="EMBL" id="JAIWYP010000016">
    <property type="protein sequence ID" value="KAH3694516.1"/>
    <property type="molecule type" value="Genomic_DNA"/>
</dbReference>